<dbReference type="EMBL" id="KI517683">
    <property type="protein sequence ID" value="ESQ33485.1"/>
    <property type="molecule type" value="Genomic_DNA"/>
</dbReference>
<gene>
    <name evidence="2" type="ORF">EUTSA_v10009229mg</name>
</gene>
<dbReference type="KEGG" id="eus:EUTSA_v10009229mg"/>
<protein>
    <submittedName>
        <fullName evidence="2">Uncharacterized protein</fullName>
    </submittedName>
</protein>
<sequence>MPSSPSQSVRSKRRTVSKKISPRKRLSVESKSHPPSKMSKVASVSASISNVNASNGELVASISKVLVPSACKGLMVAQKPSNSQ</sequence>
<name>V4K7D7_EUTSA</name>
<keyword evidence="3" id="KW-1185">Reference proteome</keyword>
<feature type="compositionally biased region" description="Basic residues" evidence="1">
    <location>
        <begin position="10"/>
        <end position="25"/>
    </location>
</feature>
<accession>V4K7D7</accession>
<organism evidence="2 3">
    <name type="scientific">Eutrema salsugineum</name>
    <name type="common">Saltwater cress</name>
    <name type="synonym">Sisymbrium salsugineum</name>
    <dbReference type="NCBI Taxonomy" id="72664"/>
    <lineage>
        <taxon>Eukaryota</taxon>
        <taxon>Viridiplantae</taxon>
        <taxon>Streptophyta</taxon>
        <taxon>Embryophyta</taxon>
        <taxon>Tracheophyta</taxon>
        <taxon>Spermatophyta</taxon>
        <taxon>Magnoliopsida</taxon>
        <taxon>eudicotyledons</taxon>
        <taxon>Gunneridae</taxon>
        <taxon>Pentapetalae</taxon>
        <taxon>rosids</taxon>
        <taxon>malvids</taxon>
        <taxon>Brassicales</taxon>
        <taxon>Brassicaceae</taxon>
        <taxon>Eutremeae</taxon>
        <taxon>Eutrema</taxon>
    </lineage>
</organism>
<evidence type="ECO:0000313" key="2">
    <source>
        <dbReference type="EMBL" id="ESQ33485.1"/>
    </source>
</evidence>
<dbReference type="Proteomes" id="UP000030689">
    <property type="component" value="Unassembled WGS sequence"/>
</dbReference>
<proteinExistence type="predicted"/>
<dbReference type="Gramene" id="ESQ33485">
    <property type="protein sequence ID" value="ESQ33485"/>
    <property type="gene ID" value="EUTSA_v10009229mg"/>
</dbReference>
<dbReference type="AlphaFoldDB" id="V4K7D7"/>
<feature type="region of interest" description="Disordered" evidence="1">
    <location>
        <begin position="1"/>
        <end position="41"/>
    </location>
</feature>
<evidence type="ECO:0000313" key="3">
    <source>
        <dbReference type="Proteomes" id="UP000030689"/>
    </source>
</evidence>
<reference evidence="2 3" key="1">
    <citation type="journal article" date="2013" name="Front. Plant Sci.">
        <title>The Reference Genome of the Halophytic Plant Eutrema salsugineum.</title>
        <authorList>
            <person name="Yang R."/>
            <person name="Jarvis D.E."/>
            <person name="Chen H."/>
            <person name="Beilstein M.A."/>
            <person name="Grimwood J."/>
            <person name="Jenkins J."/>
            <person name="Shu S."/>
            <person name="Prochnik S."/>
            <person name="Xin M."/>
            <person name="Ma C."/>
            <person name="Schmutz J."/>
            <person name="Wing R.A."/>
            <person name="Mitchell-Olds T."/>
            <person name="Schumaker K.S."/>
            <person name="Wang X."/>
        </authorList>
    </citation>
    <scope>NUCLEOTIDE SEQUENCE [LARGE SCALE GENOMIC DNA]</scope>
</reference>
<evidence type="ECO:0000256" key="1">
    <source>
        <dbReference type="SAM" id="MobiDB-lite"/>
    </source>
</evidence>